<gene>
    <name evidence="1" type="ORF">AVDCRST_MAG88-3384</name>
</gene>
<accession>A0A6J4VLC4</accession>
<protein>
    <submittedName>
        <fullName evidence="1">Uncharacterized protein</fullName>
    </submittedName>
</protein>
<name>A0A6J4VLC4_9BACT</name>
<organism evidence="1">
    <name type="scientific">uncultured Thermomicrobiales bacterium</name>
    <dbReference type="NCBI Taxonomy" id="1645740"/>
    <lineage>
        <taxon>Bacteria</taxon>
        <taxon>Pseudomonadati</taxon>
        <taxon>Thermomicrobiota</taxon>
        <taxon>Thermomicrobia</taxon>
        <taxon>Thermomicrobiales</taxon>
        <taxon>environmental samples</taxon>
    </lineage>
</organism>
<reference evidence="1" key="1">
    <citation type="submission" date="2020-02" db="EMBL/GenBank/DDBJ databases">
        <authorList>
            <person name="Meier V. D."/>
        </authorList>
    </citation>
    <scope>NUCLEOTIDE SEQUENCE</scope>
    <source>
        <strain evidence="1">AVDCRST_MAG88</strain>
    </source>
</reference>
<proteinExistence type="predicted"/>
<dbReference type="AlphaFoldDB" id="A0A6J4VLC4"/>
<dbReference type="EMBL" id="CADCWM010000812">
    <property type="protein sequence ID" value="CAA9581425.1"/>
    <property type="molecule type" value="Genomic_DNA"/>
</dbReference>
<sequence>MKGSEELGPVYAFFALEADSSPSTGEVLTLLGGETAAG</sequence>
<evidence type="ECO:0000313" key="1">
    <source>
        <dbReference type="EMBL" id="CAA9581425.1"/>
    </source>
</evidence>